<evidence type="ECO:0000313" key="4">
    <source>
        <dbReference type="EMBL" id="AWW43388.1"/>
    </source>
</evidence>
<accession>A0A2Z4JEY0</accession>
<keyword evidence="4" id="KW-0614">Plasmid</keyword>
<proteinExistence type="inferred from homology"/>
<dbReference type="PANTHER" id="PTHR43115">
    <property type="entry name" value="DEHYDROGENASE/REDUCTASE SDR FAMILY MEMBER 11"/>
    <property type="match status" value="1"/>
</dbReference>
<dbReference type="Gene3D" id="3.40.50.720">
    <property type="entry name" value="NAD(P)-binding Rossmann-like Domain"/>
    <property type="match status" value="1"/>
</dbReference>
<keyword evidence="5" id="KW-1185">Reference proteome</keyword>
<dbReference type="CDD" id="cd05233">
    <property type="entry name" value="SDR_c"/>
    <property type="match status" value="1"/>
</dbReference>
<dbReference type="AlphaFoldDB" id="A0A2Z4JEY0"/>
<sequence length="216" mass="22695">MRAPLCRVGQGEQMVTLGVVELQCASDGVQDGGGDARRPSAFQAFVAGALDRHGRVDVLVNNAGVMPLSLMEELRVDEWDQMIDVNLRGVLYGIAAVLPSMRERRCGHIVNVASTAAHRVDPTGVVYCATKYAVRAVSDGLRQETADLRVTVVSPGLTKTELTHSGGNPEPQNAIRAALAAVGIDASAIAQAIGYAVAQPADVNVNEVIVQGTAQL</sequence>
<dbReference type="PANTHER" id="PTHR43115:SF4">
    <property type="entry name" value="DEHYDROGENASE_REDUCTASE SDR FAMILY MEMBER 11"/>
    <property type="match status" value="1"/>
</dbReference>
<dbReference type="GO" id="GO:0016491">
    <property type="term" value="F:oxidoreductase activity"/>
    <property type="evidence" value="ECO:0007669"/>
    <property type="project" value="UniProtKB-KW"/>
</dbReference>
<dbReference type="InterPro" id="IPR036291">
    <property type="entry name" value="NAD(P)-bd_dom_sf"/>
</dbReference>
<evidence type="ECO:0000256" key="2">
    <source>
        <dbReference type="ARBA" id="ARBA00023002"/>
    </source>
</evidence>
<reference evidence="5" key="1">
    <citation type="submission" date="2018-06" db="EMBL/GenBank/DDBJ databases">
        <authorList>
            <person name="Li K."/>
        </authorList>
    </citation>
    <scope>NUCLEOTIDE SEQUENCE [LARGE SCALE GENOMIC DNA]</scope>
    <source>
        <strain evidence="5">ZFG47</strain>
        <plasmid evidence="5">unnamed1</plasmid>
    </source>
</reference>
<dbReference type="InterPro" id="IPR002347">
    <property type="entry name" value="SDR_fam"/>
</dbReference>
<keyword evidence="2" id="KW-0560">Oxidoreductase</keyword>
<evidence type="ECO:0000256" key="1">
    <source>
        <dbReference type="ARBA" id="ARBA00006484"/>
    </source>
</evidence>
<gene>
    <name evidence="4" type="ORF">DN051_43265</name>
</gene>
<dbReference type="EMBL" id="CP030074">
    <property type="protein sequence ID" value="AWW43388.1"/>
    <property type="molecule type" value="Genomic_DNA"/>
</dbReference>
<protein>
    <submittedName>
        <fullName evidence="4">Oxidoreductase</fullName>
    </submittedName>
</protein>
<evidence type="ECO:0000313" key="5">
    <source>
        <dbReference type="Proteomes" id="UP000249616"/>
    </source>
</evidence>
<geneLocation type="plasmid" evidence="4 5">
    <name>unnamed1</name>
</geneLocation>
<dbReference type="Pfam" id="PF00106">
    <property type="entry name" value="adh_short"/>
    <property type="match status" value="1"/>
</dbReference>
<dbReference type="KEGG" id="scad:DN051_43265"/>
<dbReference type="SUPFAM" id="SSF51735">
    <property type="entry name" value="NAD(P)-binding Rossmann-fold domains"/>
    <property type="match status" value="1"/>
</dbReference>
<comment type="similarity">
    <text evidence="1 3">Belongs to the short-chain dehydrogenases/reductases (SDR) family.</text>
</comment>
<dbReference type="PROSITE" id="PS00061">
    <property type="entry name" value="ADH_SHORT"/>
    <property type="match status" value="1"/>
</dbReference>
<dbReference type="PRINTS" id="PR00080">
    <property type="entry name" value="SDRFAMILY"/>
</dbReference>
<organism evidence="4 5">
    <name type="scientific">Streptomyces cadmiisoli</name>
    <dbReference type="NCBI Taxonomy" id="2184053"/>
    <lineage>
        <taxon>Bacteria</taxon>
        <taxon>Bacillati</taxon>
        <taxon>Actinomycetota</taxon>
        <taxon>Actinomycetes</taxon>
        <taxon>Kitasatosporales</taxon>
        <taxon>Streptomycetaceae</taxon>
        <taxon>Streptomyces</taxon>
        <taxon>Streptomyces aurantiacus group</taxon>
    </lineage>
</organism>
<name>A0A2Z4JEY0_9ACTN</name>
<dbReference type="InterPro" id="IPR020904">
    <property type="entry name" value="Sc_DH/Rdtase_CS"/>
</dbReference>
<dbReference type="Proteomes" id="UP000249616">
    <property type="component" value="Plasmid unnamed1"/>
</dbReference>
<dbReference type="PRINTS" id="PR00081">
    <property type="entry name" value="GDHRDH"/>
</dbReference>
<evidence type="ECO:0000256" key="3">
    <source>
        <dbReference type="RuleBase" id="RU000363"/>
    </source>
</evidence>